<evidence type="ECO:0000256" key="3">
    <source>
        <dbReference type="ARBA" id="ARBA00011233"/>
    </source>
</evidence>
<organism evidence="10 11">
    <name type="scientific">Aplysia californica</name>
    <name type="common">California sea hare</name>
    <dbReference type="NCBI Taxonomy" id="6500"/>
    <lineage>
        <taxon>Eukaryota</taxon>
        <taxon>Metazoa</taxon>
        <taxon>Spiralia</taxon>
        <taxon>Lophotrochozoa</taxon>
        <taxon>Mollusca</taxon>
        <taxon>Gastropoda</taxon>
        <taxon>Heterobranchia</taxon>
        <taxon>Euthyneura</taxon>
        <taxon>Tectipleura</taxon>
        <taxon>Aplysiida</taxon>
        <taxon>Aplysioidea</taxon>
        <taxon>Aplysiidae</taxon>
        <taxon>Aplysia</taxon>
    </lineage>
</organism>
<evidence type="ECO:0000256" key="4">
    <source>
        <dbReference type="ARBA" id="ARBA00022490"/>
    </source>
</evidence>
<evidence type="ECO:0000313" key="10">
    <source>
        <dbReference type="Proteomes" id="UP000694888"/>
    </source>
</evidence>
<dbReference type="PANTHER" id="PTHR11954">
    <property type="entry name" value="D-DOPACHROME DECARBOXYLASE"/>
    <property type="match status" value="1"/>
</dbReference>
<dbReference type="RefSeq" id="XP_035826717.1">
    <property type="nucleotide sequence ID" value="XM_035970824.1"/>
</dbReference>
<evidence type="ECO:0000256" key="6">
    <source>
        <dbReference type="ARBA" id="ARBA00023101"/>
    </source>
</evidence>
<keyword evidence="4" id="KW-0963">Cytoplasm</keyword>
<evidence type="ECO:0000256" key="8">
    <source>
        <dbReference type="ARBA" id="ARBA00037460"/>
    </source>
</evidence>
<comment type="function">
    <text evidence="8">Tautomerization of D-dopachrome with decarboxylation to give 5,6-dihydroxyindole (DHI).</text>
</comment>
<name>A0ABM0JVF5_APLCA</name>
<dbReference type="EC" id="4.1.1.84" evidence="9"/>
<sequence length="109" mass="12300">MPVCHLYTNLKDSDLKDGVEGRIANVVAETLGKPIERVTVIIIPGVRIQRLESTAPACTFNVSSFEVFDKERNPKYSPAIYKVLQEELDLPKERCVVLFHDLDKNMIAV</sequence>
<evidence type="ECO:0000313" key="12">
    <source>
        <dbReference type="RefSeq" id="XP_005102481.1"/>
    </source>
</evidence>
<gene>
    <name evidence="11 12 13" type="primary">LOC101852104</name>
</gene>
<comment type="subcellular location">
    <subcellularLocation>
        <location evidence="1">Cytoplasm</location>
    </subcellularLocation>
</comment>
<evidence type="ECO:0000256" key="9">
    <source>
        <dbReference type="ARBA" id="ARBA00038884"/>
    </source>
</evidence>
<dbReference type="Gene3D" id="3.30.429.10">
    <property type="entry name" value="Macrophage Migration Inhibitory Factor"/>
    <property type="match status" value="1"/>
</dbReference>
<evidence type="ECO:0000313" key="13">
    <source>
        <dbReference type="RefSeq" id="XP_035826717.1"/>
    </source>
</evidence>
<dbReference type="InterPro" id="IPR001398">
    <property type="entry name" value="Macrophage_inhib_fac"/>
</dbReference>
<protein>
    <recommendedName>
        <fullName evidence="9">D-dopachrome decarboxylase</fullName>
        <ecNumber evidence="9">4.1.1.84</ecNumber>
    </recommendedName>
</protein>
<dbReference type="InterPro" id="IPR014347">
    <property type="entry name" value="Tautomerase/MIF_sf"/>
</dbReference>
<dbReference type="GeneID" id="101852104"/>
<dbReference type="RefSeq" id="XP_005102480.1">
    <property type="nucleotide sequence ID" value="XM_005102423.3"/>
</dbReference>
<evidence type="ECO:0000256" key="2">
    <source>
        <dbReference type="ARBA" id="ARBA00005851"/>
    </source>
</evidence>
<keyword evidence="10" id="KW-1185">Reference proteome</keyword>
<keyword evidence="7" id="KW-0456">Lyase</keyword>
<comment type="subunit">
    <text evidence="3">Homotrimer.</text>
</comment>
<dbReference type="RefSeq" id="XP_005102481.1">
    <property type="nucleotide sequence ID" value="XM_005102424.3"/>
</dbReference>
<keyword evidence="6" id="KW-0470">Melanin biosynthesis</keyword>
<dbReference type="Proteomes" id="UP000694888">
    <property type="component" value="Unplaced"/>
</dbReference>
<evidence type="ECO:0000256" key="1">
    <source>
        <dbReference type="ARBA" id="ARBA00004496"/>
    </source>
</evidence>
<reference evidence="11 12" key="1">
    <citation type="submission" date="2025-05" db="UniProtKB">
        <authorList>
            <consortium name="RefSeq"/>
        </authorList>
    </citation>
    <scope>IDENTIFICATION</scope>
</reference>
<keyword evidence="5" id="KW-0007">Acetylation</keyword>
<accession>A0ABM0JVF5</accession>
<dbReference type="PANTHER" id="PTHR11954:SF22">
    <property type="entry name" value="D-DOPACHROME DECARBOXYLASE"/>
    <property type="match status" value="1"/>
</dbReference>
<dbReference type="SUPFAM" id="SSF55331">
    <property type="entry name" value="Tautomerase/MIF"/>
    <property type="match status" value="1"/>
</dbReference>
<dbReference type="Pfam" id="PF01187">
    <property type="entry name" value="MIF"/>
    <property type="match status" value="1"/>
</dbReference>
<evidence type="ECO:0000256" key="7">
    <source>
        <dbReference type="ARBA" id="ARBA00023239"/>
    </source>
</evidence>
<evidence type="ECO:0000313" key="11">
    <source>
        <dbReference type="RefSeq" id="XP_005102480.1"/>
    </source>
</evidence>
<proteinExistence type="inferred from homology"/>
<comment type="similarity">
    <text evidence="2">Belongs to the MIF family.</text>
</comment>
<evidence type="ECO:0000256" key="5">
    <source>
        <dbReference type="ARBA" id="ARBA00022990"/>
    </source>
</evidence>